<gene>
    <name evidence="1" type="ORF">HanXRQr2_Chr00c011g0832791</name>
</gene>
<comment type="caution">
    <text evidence="1">The sequence shown here is derived from an EMBL/GenBank/DDBJ whole genome shotgun (WGS) entry which is preliminary data.</text>
</comment>
<dbReference type="PANTHER" id="PTHR34996">
    <property type="entry name" value="OS06G0327400 PROTEIN"/>
    <property type="match status" value="1"/>
</dbReference>
<name>A0A9K3P5H9_HELAN</name>
<dbReference type="PANTHER" id="PTHR34996:SF3">
    <property type="entry name" value="OS06G0327400 PROTEIN"/>
    <property type="match status" value="1"/>
</dbReference>
<dbReference type="AlphaFoldDB" id="A0A9K3P5H9"/>
<proteinExistence type="predicted"/>
<sequence length="125" mass="14852">MDHLSYIRVRRRSYGTKGFRLNSKRFCVQRLRAKIFNFFRIVIKAWKSRLYTMRTTMTTSKSNYGSSRGDLVSKTNAYRLHVCRQKSFTRTNSFYSEAIADCLEFIKRSSVSLDDKEDTYTINEK</sequence>
<reference evidence="1" key="1">
    <citation type="journal article" date="2017" name="Nature">
        <title>The sunflower genome provides insights into oil metabolism, flowering and Asterid evolution.</title>
        <authorList>
            <person name="Badouin H."/>
            <person name="Gouzy J."/>
            <person name="Grassa C.J."/>
            <person name="Murat F."/>
            <person name="Staton S.E."/>
            <person name="Cottret L."/>
            <person name="Lelandais-Briere C."/>
            <person name="Owens G.L."/>
            <person name="Carrere S."/>
            <person name="Mayjonade B."/>
            <person name="Legrand L."/>
            <person name="Gill N."/>
            <person name="Kane N.C."/>
            <person name="Bowers J.E."/>
            <person name="Hubner S."/>
            <person name="Bellec A."/>
            <person name="Berard A."/>
            <person name="Berges H."/>
            <person name="Blanchet N."/>
            <person name="Boniface M.C."/>
            <person name="Brunel D."/>
            <person name="Catrice O."/>
            <person name="Chaidir N."/>
            <person name="Claudel C."/>
            <person name="Donnadieu C."/>
            <person name="Faraut T."/>
            <person name="Fievet G."/>
            <person name="Helmstetter N."/>
            <person name="King M."/>
            <person name="Knapp S.J."/>
            <person name="Lai Z."/>
            <person name="Le Paslier M.C."/>
            <person name="Lippi Y."/>
            <person name="Lorenzon L."/>
            <person name="Mandel J.R."/>
            <person name="Marage G."/>
            <person name="Marchand G."/>
            <person name="Marquand E."/>
            <person name="Bret-Mestries E."/>
            <person name="Morien E."/>
            <person name="Nambeesan S."/>
            <person name="Nguyen T."/>
            <person name="Pegot-Espagnet P."/>
            <person name="Pouilly N."/>
            <person name="Raftis F."/>
            <person name="Sallet E."/>
            <person name="Schiex T."/>
            <person name="Thomas J."/>
            <person name="Vandecasteele C."/>
            <person name="Vares D."/>
            <person name="Vear F."/>
            <person name="Vautrin S."/>
            <person name="Crespi M."/>
            <person name="Mangin B."/>
            <person name="Burke J.M."/>
            <person name="Salse J."/>
            <person name="Munos S."/>
            <person name="Vincourt P."/>
            <person name="Rieseberg L.H."/>
            <person name="Langlade N.B."/>
        </authorList>
    </citation>
    <scope>NUCLEOTIDE SEQUENCE</scope>
    <source>
        <tissue evidence="1">Leaves</tissue>
    </source>
</reference>
<protein>
    <submittedName>
        <fullName evidence="1">Uncharacterized protein</fullName>
    </submittedName>
</protein>
<organism evidence="1 2">
    <name type="scientific">Helianthus annuus</name>
    <name type="common">Common sunflower</name>
    <dbReference type="NCBI Taxonomy" id="4232"/>
    <lineage>
        <taxon>Eukaryota</taxon>
        <taxon>Viridiplantae</taxon>
        <taxon>Streptophyta</taxon>
        <taxon>Embryophyta</taxon>
        <taxon>Tracheophyta</taxon>
        <taxon>Spermatophyta</taxon>
        <taxon>Magnoliopsida</taxon>
        <taxon>eudicotyledons</taxon>
        <taxon>Gunneridae</taxon>
        <taxon>Pentapetalae</taxon>
        <taxon>asterids</taxon>
        <taxon>campanulids</taxon>
        <taxon>Asterales</taxon>
        <taxon>Asteraceae</taxon>
        <taxon>Asteroideae</taxon>
        <taxon>Heliantheae alliance</taxon>
        <taxon>Heliantheae</taxon>
        <taxon>Helianthus</taxon>
    </lineage>
</organism>
<keyword evidence="2" id="KW-1185">Reference proteome</keyword>
<evidence type="ECO:0000313" key="1">
    <source>
        <dbReference type="EMBL" id="KAF5824270.1"/>
    </source>
</evidence>
<evidence type="ECO:0000313" key="2">
    <source>
        <dbReference type="Proteomes" id="UP000215914"/>
    </source>
</evidence>
<dbReference type="Proteomes" id="UP000215914">
    <property type="component" value="Unassembled WGS sequence"/>
</dbReference>
<accession>A0A9K3P5H9</accession>
<dbReference type="EMBL" id="MNCJ02000011">
    <property type="protein sequence ID" value="KAF5824270.1"/>
    <property type="molecule type" value="Genomic_DNA"/>
</dbReference>
<reference evidence="1" key="2">
    <citation type="submission" date="2020-06" db="EMBL/GenBank/DDBJ databases">
        <title>Helianthus annuus Genome sequencing and assembly Release 2.</title>
        <authorList>
            <person name="Gouzy J."/>
            <person name="Langlade N."/>
            <person name="Munos S."/>
        </authorList>
    </citation>
    <scope>NUCLEOTIDE SEQUENCE</scope>
    <source>
        <tissue evidence="1">Leaves</tissue>
    </source>
</reference>